<dbReference type="PANTHER" id="PTHR19256">
    <property type="entry name" value="T-CELL RECEPTOR GAMMA CHAIN"/>
    <property type="match status" value="1"/>
</dbReference>
<sequence length="109" mass="12352">MCKSGQKPSVLTEQKGNSVNMDCNIEKDEAYYVSWYKQTPNSAPQFVLRYYQSHGSPNKYGDGFSSSRFTSTAQAKIDFRLIISNVDVGDSAVYYCKTWDSSVKEYVSQ</sequence>
<keyword evidence="6" id="KW-0393">Immunoglobulin domain</keyword>
<evidence type="ECO:0000256" key="4">
    <source>
        <dbReference type="ARBA" id="ARBA00023136"/>
    </source>
</evidence>
<dbReference type="InterPro" id="IPR051117">
    <property type="entry name" value="TRG_var/const_region"/>
</dbReference>
<evidence type="ECO:0000256" key="6">
    <source>
        <dbReference type="ARBA" id="ARBA00023319"/>
    </source>
</evidence>
<reference evidence="8 9" key="1">
    <citation type="submission" date="2024-05" db="EMBL/GenBank/DDBJ databases">
        <title>A high-quality chromosomal-level genome assembly of Topmouth culter (Culter alburnus).</title>
        <authorList>
            <person name="Zhao H."/>
        </authorList>
    </citation>
    <scope>NUCLEOTIDE SEQUENCE [LARGE SCALE GENOMIC DNA]</scope>
    <source>
        <strain evidence="8">CATC2023</strain>
        <tissue evidence="8">Muscle</tissue>
    </source>
</reference>
<comment type="caution">
    <text evidence="8">The sequence shown here is derived from an EMBL/GenBank/DDBJ whole genome shotgun (WGS) entry which is preliminary data.</text>
</comment>
<keyword evidence="9" id="KW-1185">Reference proteome</keyword>
<dbReference type="Pfam" id="PF07686">
    <property type="entry name" value="V-set"/>
    <property type="match status" value="1"/>
</dbReference>
<gene>
    <name evidence="8" type="ORF">ABG768_020164</name>
</gene>
<dbReference type="SMART" id="SM00406">
    <property type="entry name" value="IGv"/>
    <property type="match status" value="1"/>
</dbReference>
<accession>A0AAW2AZB1</accession>
<name>A0AAW2AZB1_CULAL</name>
<keyword evidence="2" id="KW-0812">Transmembrane</keyword>
<proteinExistence type="predicted"/>
<dbReference type="SMART" id="SM00409">
    <property type="entry name" value="IG"/>
    <property type="match status" value="1"/>
</dbReference>
<dbReference type="InterPro" id="IPR003599">
    <property type="entry name" value="Ig_sub"/>
</dbReference>
<dbReference type="PANTHER" id="PTHR19256:SF65">
    <property type="entry name" value="T CELL RECEPTOR GAMMA CONSTANT 1-RELATED"/>
    <property type="match status" value="1"/>
</dbReference>
<dbReference type="InterPro" id="IPR013783">
    <property type="entry name" value="Ig-like_fold"/>
</dbReference>
<protein>
    <recommendedName>
        <fullName evidence="7">Ig-like domain-containing protein</fullName>
    </recommendedName>
</protein>
<evidence type="ECO:0000256" key="1">
    <source>
        <dbReference type="ARBA" id="ARBA00004370"/>
    </source>
</evidence>
<evidence type="ECO:0000256" key="3">
    <source>
        <dbReference type="ARBA" id="ARBA00022989"/>
    </source>
</evidence>
<evidence type="ECO:0000256" key="2">
    <source>
        <dbReference type="ARBA" id="ARBA00022692"/>
    </source>
</evidence>
<dbReference type="CDD" id="cd00099">
    <property type="entry name" value="IgV"/>
    <property type="match status" value="1"/>
</dbReference>
<evidence type="ECO:0000313" key="8">
    <source>
        <dbReference type="EMBL" id="KAK9978413.1"/>
    </source>
</evidence>
<dbReference type="AlphaFoldDB" id="A0AAW2AZB1"/>
<dbReference type="PROSITE" id="PS50835">
    <property type="entry name" value="IG_LIKE"/>
    <property type="match status" value="1"/>
</dbReference>
<dbReference type="GO" id="GO:0016020">
    <property type="term" value="C:membrane"/>
    <property type="evidence" value="ECO:0007669"/>
    <property type="project" value="UniProtKB-SubCell"/>
</dbReference>
<dbReference type="SUPFAM" id="SSF48726">
    <property type="entry name" value="Immunoglobulin"/>
    <property type="match status" value="1"/>
</dbReference>
<evidence type="ECO:0000313" key="9">
    <source>
        <dbReference type="Proteomes" id="UP001479290"/>
    </source>
</evidence>
<dbReference type="Proteomes" id="UP001479290">
    <property type="component" value="Unassembled WGS sequence"/>
</dbReference>
<dbReference type="InterPro" id="IPR013106">
    <property type="entry name" value="Ig_V-set"/>
</dbReference>
<keyword evidence="3" id="KW-1133">Transmembrane helix</keyword>
<comment type="subcellular location">
    <subcellularLocation>
        <location evidence="1">Membrane</location>
    </subcellularLocation>
</comment>
<evidence type="ECO:0000259" key="7">
    <source>
        <dbReference type="PROSITE" id="PS50835"/>
    </source>
</evidence>
<evidence type="ECO:0000256" key="5">
    <source>
        <dbReference type="ARBA" id="ARBA00023170"/>
    </source>
</evidence>
<organism evidence="8 9">
    <name type="scientific">Culter alburnus</name>
    <name type="common">Topmouth culter</name>
    <dbReference type="NCBI Taxonomy" id="194366"/>
    <lineage>
        <taxon>Eukaryota</taxon>
        <taxon>Metazoa</taxon>
        <taxon>Chordata</taxon>
        <taxon>Craniata</taxon>
        <taxon>Vertebrata</taxon>
        <taxon>Euteleostomi</taxon>
        <taxon>Actinopterygii</taxon>
        <taxon>Neopterygii</taxon>
        <taxon>Teleostei</taxon>
        <taxon>Ostariophysi</taxon>
        <taxon>Cypriniformes</taxon>
        <taxon>Xenocyprididae</taxon>
        <taxon>Xenocypridinae</taxon>
        <taxon>Culter</taxon>
    </lineage>
</organism>
<dbReference type="EMBL" id="JAWDJR010000003">
    <property type="protein sequence ID" value="KAK9978413.1"/>
    <property type="molecule type" value="Genomic_DNA"/>
</dbReference>
<dbReference type="InterPro" id="IPR007110">
    <property type="entry name" value="Ig-like_dom"/>
</dbReference>
<keyword evidence="4" id="KW-0472">Membrane</keyword>
<feature type="domain" description="Ig-like" evidence="7">
    <location>
        <begin position="15"/>
        <end position="108"/>
    </location>
</feature>
<keyword evidence="5" id="KW-0675">Receptor</keyword>
<dbReference type="InterPro" id="IPR036179">
    <property type="entry name" value="Ig-like_dom_sf"/>
</dbReference>
<dbReference type="Gene3D" id="2.60.40.10">
    <property type="entry name" value="Immunoglobulins"/>
    <property type="match status" value="1"/>
</dbReference>